<reference evidence="2 3" key="1">
    <citation type="submission" date="2019-03" db="EMBL/GenBank/DDBJ databases">
        <title>Genomic Encyclopedia of Archaeal and Bacterial Type Strains, Phase II (KMG-II): from individual species to whole genera.</title>
        <authorList>
            <person name="Goeker M."/>
        </authorList>
    </citation>
    <scope>NUCLEOTIDE SEQUENCE [LARGE SCALE GENOMIC DNA]</scope>
    <source>
        <strain evidence="2 3">DSM 22554</strain>
    </source>
</reference>
<dbReference type="AlphaFoldDB" id="A0A4R1LNT6"/>
<keyword evidence="1" id="KW-0812">Transmembrane</keyword>
<keyword evidence="1" id="KW-0472">Membrane</keyword>
<keyword evidence="3" id="KW-1185">Reference proteome</keyword>
<dbReference type="RefSeq" id="WP_132225303.1">
    <property type="nucleotide sequence ID" value="NZ_SMGO01000003.1"/>
</dbReference>
<dbReference type="EMBL" id="SMGO01000003">
    <property type="protein sequence ID" value="TCK80716.1"/>
    <property type="molecule type" value="Genomic_DNA"/>
</dbReference>
<organism evidence="2 3">
    <name type="scientific">Albibacterium bauzanense</name>
    <dbReference type="NCBI Taxonomy" id="653929"/>
    <lineage>
        <taxon>Bacteria</taxon>
        <taxon>Pseudomonadati</taxon>
        <taxon>Bacteroidota</taxon>
        <taxon>Sphingobacteriia</taxon>
        <taxon>Sphingobacteriales</taxon>
        <taxon>Sphingobacteriaceae</taxon>
        <taxon>Albibacterium</taxon>
    </lineage>
</organism>
<keyword evidence="1" id="KW-1133">Transmembrane helix</keyword>
<accession>A0A4R1LNT6</accession>
<evidence type="ECO:0000313" key="3">
    <source>
        <dbReference type="Proteomes" id="UP000294616"/>
    </source>
</evidence>
<feature type="transmembrane region" description="Helical" evidence="1">
    <location>
        <begin position="6"/>
        <end position="29"/>
    </location>
</feature>
<feature type="transmembrane region" description="Helical" evidence="1">
    <location>
        <begin position="41"/>
        <end position="62"/>
    </location>
</feature>
<dbReference type="OrthoDB" id="1525231at2"/>
<evidence type="ECO:0000256" key="1">
    <source>
        <dbReference type="SAM" id="Phobius"/>
    </source>
</evidence>
<name>A0A4R1LNT6_9SPHI</name>
<proteinExistence type="predicted"/>
<protein>
    <submittedName>
        <fullName evidence="2">Uncharacterized protein</fullName>
    </submittedName>
</protein>
<feature type="transmembrane region" description="Helical" evidence="1">
    <location>
        <begin position="82"/>
        <end position="110"/>
    </location>
</feature>
<gene>
    <name evidence="2" type="ORF">C8N28_2463</name>
</gene>
<dbReference type="Proteomes" id="UP000294616">
    <property type="component" value="Unassembled WGS sequence"/>
</dbReference>
<evidence type="ECO:0000313" key="2">
    <source>
        <dbReference type="EMBL" id="TCK80716.1"/>
    </source>
</evidence>
<sequence length="117" mass="12954">MFLFLLIIVIAFISQLIFPWWIIIPIAIICCGLKANSAASAFLSSFMAIFILWLMMSMFLSFQNDHILSNRVGEMLGLKLASYNWILVALISSLPGAITAGFAGTSGFLLRKIFSNN</sequence>
<comment type="caution">
    <text evidence="2">The sequence shown here is derived from an EMBL/GenBank/DDBJ whole genome shotgun (WGS) entry which is preliminary data.</text>
</comment>